<feature type="domain" description="Phosphoadenosine phosphosulphate reductase" evidence="1">
    <location>
        <begin position="11"/>
        <end position="69"/>
    </location>
</feature>
<gene>
    <name evidence="2" type="ORF">A245_46433</name>
</gene>
<reference evidence="2 3" key="1">
    <citation type="journal article" date="2013" name="PLoS Pathog.">
        <title>Genomic analysis of the Kiwifruit pathogen Pseudomonas syringae pv. actinidiae provides insight into the origins of an emergent plant disease.</title>
        <authorList>
            <person name="McCann H.C."/>
            <person name="Rikkerink E.H."/>
            <person name="Bertels F."/>
            <person name="Fiers M."/>
            <person name="Lu A."/>
            <person name="Rees-George J."/>
            <person name="Andersen M.T."/>
            <person name="Gleave A.P."/>
            <person name="Haubold B."/>
            <person name="Wohlers M.W."/>
            <person name="Guttman D.S."/>
            <person name="Wang P.W."/>
            <person name="Straub C."/>
            <person name="Vanneste J.L."/>
            <person name="Rainey P.B."/>
            <person name="Templeton M.D."/>
        </authorList>
    </citation>
    <scope>NUCLEOTIDE SEQUENCE [LARGE SCALE GENOMIC DNA]</scope>
    <source>
        <strain evidence="2 3">ICMP 19096</strain>
    </source>
</reference>
<sequence length="86" mass="9770">MSPYKMSGMTVVSFSGGRTSAYMLRQVLDANDDLDDLIVTFANTGKEHPATLDFVNECARRWQVPIVWLEYRDDDRGFAIVTYETA</sequence>
<accession>A0A656JJ26</accession>
<dbReference type="Gene3D" id="3.40.50.620">
    <property type="entry name" value="HUPs"/>
    <property type="match status" value="1"/>
</dbReference>
<dbReference type="InterPro" id="IPR002500">
    <property type="entry name" value="PAPS_reduct_dom"/>
</dbReference>
<protein>
    <recommendedName>
        <fullName evidence="1">Phosphoadenosine phosphosulphate reductase domain-containing protein</fullName>
    </recommendedName>
</protein>
<feature type="non-terminal residue" evidence="2">
    <location>
        <position position="86"/>
    </location>
</feature>
<dbReference type="SUPFAM" id="SSF52402">
    <property type="entry name" value="Adenine nucleotide alpha hydrolases-like"/>
    <property type="match status" value="1"/>
</dbReference>
<dbReference type="EMBL" id="AOKF01003948">
    <property type="protein sequence ID" value="EPN29891.1"/>
    <property type="molecule type" value="Genomic_DNA"/>
</dbReference>
<evidence type="ECO:0000313" key="2">
    <source>
        <dbReference type="EMBL" id="EPN29891.1"/>
    </source>
</evidence>
<comment type="caution">
    <text evidence="2">The sequence shown here is derived from an EMBL/GenBank/DDBJ whole genome shotgun (WGS) entry which is preliminary data.</text>
</comment>
<name>A0A656JJ26_PSESF</name>
<dbReference type="GO" id="GO:0003824">
    <property type="term" value="F:catalytic activity"/>
    <property type="evidence" value="ECO:0007669"/>
    <property type="project" value="InterPro"/>
</dbReference>
<dbReference type="AlphaFoldDB" id="A0A656JJ26"/>
<proteinExistence type="predicted"/>
<dbReference type="InterPro" id="IPR014729">
    <property type="entry name" value="Rossmann-like_a/b/a_fold"/>
</dbReference>
<dbReference type="Pfam" id="PF01507">
    <property type="entry name" value="PAPS_reduct"/>
    <property type="match status" value="1"/>
</dbReference>
<evidence type="ECO:0000313" key="3">
    <source>
        <dbReference type="Proteomes" id="UP000018849"/>
    </source>
</evidence>
<evidence type="ECO:0000259" key="1">
    <source>
        <dbReference type="Pfam" id="PF01507"/>
    </source>
</evidence>
<dbReference type="Proteomes" id="UP000018849">
    <property type="component" value="Unassembled WGS sequence"/>
</dbReference>
<organism evidence="2 3">
    <name type="scientific">Pseudomonas syringae pv. actinidiae ICMP 19096</name>
    <dbReference type="NCBI Taxonomy" id="1194405"/>
    <lineage>
        <taxon>Bacteria</taxon>
        <taxon>Pseudomonadati</taxon>
        <taxon>Pseudomonadota</taxon>
        <taxon>Gammaproteobacteria</taxon>
        <taxon>Pseudomonadales</taxon>
        <taxon>Pseudomonadaceae</taxon>
        <taxon>Pseudomonas</taxon>
        <taxon>Pseudomonas syringae</taxon>
    </lineage>
</organism>